<dbReference type="EMBL" id="BPLQ01015594">
    <property type="protein sequence ID" value="GIY89249.1"/>
    <property type="molecule type" value="Genomic_DNA"/>
</dbReference>
<accession>A0AAV4X600</accession>
<keyword evidence="2" id="KW-1185">Reference proteome</keyword>
<proteinExistence type="predicted"/>
<organism evidence="1 2">
    <name type="scientific">Caerostris darwini</name>
    <dbReference type="NCBI Taxonomy" id="1538125"/>
    <lineage>
        <taxon>Eukaryota</taxon>
        <taxon>Metazoa</taxon>
        <taxon>Ecdysozoa</taxon>
        <taxon>Arthropoda</taxon>
        <taxon>Chelicerata</taxon>
        <taxon>Arachnida</taxon>
        <taxon>Araneae</taxon>
        <taxon>Araneomorphae</taxon>
        <taxon>Entelegynae</taxon>
        <taxon>Araneoidea</taxon>
        <taxon>Araneidae</taxon>
        <taxon>Caerostris</taxon>
    </lineage>
</organism>
<sequence length="102" mass="11538">MSQKLICKSHFSELGCIVVTMINWFRWSIINSSGGILKGSVEDEIQEPRALEESTISHFDVLDVAGGKMKMNAGFHFKNSGFSYNVELKLFLVLLLIRKTKK</sequence>
<dbReference type="Proteomes" id="UP001054837">
    <property type="component" value="Unassembled WGS sequence"/>
</dbReference>
<evidence type="ECO:0000313" key="2">
    <source>
        <dbReference type="Proteomes" id="UP001054837"/>
    </source>
</evidence>
<gene>
    <name evidence="1" type="ORF">CDAR_59201</name>
</gene>
<reference evidence="1 2" key="1">
    <citation type="submission" date="2021-06" db="EMBL/GenBank/DDBJ databases">
        <title>Caerostris darwini draft genome.</title>
        <authorList>
            <person name="Kono N."/>
            <person name="Arakawa K."/>
        </authorList>
    </citation>
    <scope>NUCLEOTIDE SEQUENCE [LARGE SCALE GENOMIC DNA]</scope>
</reference>
<protein>
    <submittedName>
        <fullName evidence="1">Uncharacterized protein</fullName>
    </submittedName>
</protein>
<evidence type="ECO:0000313" key="1">
    <source>
        <dbReference type="EMBL" id="GIY89249.1"/>
    </source>
</evidence>
<comment type="caution">
    <text evidence="1">The sequence shown here is derived from an EMBL/GenBank/DDBJ whole genome shotgun (WGS) entry which is preliminary data.</text>
</comment>
<name>A0AAV4X600_9ARAC</name>
<dbReference type="AlphaFoldDB" id="A0AAV4X600"/>